<comment type="subcellular location">
    <subcellularLocation>
        <location evidence="1">Membrane</location>
        <topology evidence="1">Multi-pass membrane protein</topology>
    </subcellularLocation>
</comment>
<feature type="transmembrane region" description="Helical" evidence="5">
    <location>
        <begin position="77"/>
        <end position="96"/>
    </location>
</feature>
<dbReference type="InterPro" id="IPR052951">
    <property type="entry name" value="Tellurite_res_ion_channel"/>
</dbReference>
<dbReference type="InterPro" id="IPR038665">
    <property type="entry name" value="Voltage-dep_anion_channel_sf"/>
</dbReference>
<evidence type="ECO:0000256" key="2">
    <source>
        <dbReference type="ARBA" id="ARBA00022692"/>
    </source>
</evidence>
<dbReference type="Pfam" id="PF03595">
    <property type="entry name" value="SLAC1"/>
    <property type="match status" value="1"/>
</dbReference>
<dbReference type="PANTHER" id="PTHR37955">
    <property type="entry name" value="TELLURITE RESISTANCE PROTEIN TEHA"/>
    <property type="match status" value="1"/>
</dbReference>
<keyword evidence="3 5" id="KW-1133">Transmembrane helix</keyword>
<feature type="transmembrane region" description="Helical" evidence="5">
    <location>
        <begin position="218"/>
        <end position="238"/>
    </location>
</feature>
<evidence type="ECO:0000256" key="5">
    <source>
        <dbReference type="SAM" id="Phobius"/>
    </source>
</evidence>
<feature type="transmembrane region" description="Helical" evidence="5">
    <location>
        <begin position="291"/>
        <end position="310"/>
    </location>
</feature>
<gene>
    <name evidence="6" type="ORF">H9660_00925</name>
</gene>
<dbReference type="Proteomes" id="UP000640335">
    <property type="component" value="Unassembled WGS sequence"/>
</dbReference>
<dbReference type="PANTHER" id="PTHR37955:SF1">
    <property type="entry name" value="DEP DOMAIN-CONTAINING PROTEIN"/>
    <property type="match status" value="1"/>
</dbReference>
<sequence length="317" mass="36385">MILKSTIKKIENMPVPILPTMVGAATLSNVYQTLGYNWIRHITMWSATAIVIAYIIKITLYFDTCKSEYSNTVPSSLYAGFTMILMILGSYYFTYNNFIGKSLWYIGLVLHAIHIIVFTYRNVITGIDRETFVPSWFVTYNGIMVSAVVGKPMNVPFICKIVVYYGIIIFIIILPFMIRRLRKEPLKEALFHTQAILLAPSSLCLVTYLNFIDNPNKYIIYILYIIIISTLAFIIYMLPKFFSYTFTPGFAGLTFPMAIGIVASIKVSSYFQSIGYKYLSYITKEVSGIQIYITTTIIAFVLYKFVYLLFKSYKDVH</sequence>
<evidence type="ECO:0000256" key="3">
    <source>
        <dbReference type="ARBA" id="ARBA00022989"/>
    </source>
</evidence>
<feature type="transmembrane region" description="Helical" evidence="5">
    <location>
        <begin position="250"/>
        <end position="271"/>
    </location>
</feature>
<keyword evidence="4 5" id="KW-0472">Membrane</keyword>
<keyword evidence="7" id="KW-1185">Reference proteome</keyword>
<feature type="transmembrane region" description="Helical" evidence="5">
    <location>
        <begin position="132"/>
        <end position="149"/>
    </location>
</feature>
<feature type="transmembrane region" description="Helical" evidence="5">
    <location>
        <begin position="190"/>
        <end position="212"/>
    </location>
</feature>
<evidence type="ECO:0000313" key="7">
    <source>
        <dbReference type="Proteomes" id="UP000640335"/>
    </source>
</evidence>
<keyword evidence="2 5" id="KW-0812">Transmembrane</keyword>
<protein>
    <submittedName>
        <fullName evidence="6">TDT family transporter</fullName>
    </submittedName>
</protein>
<reference evidence="6 7" key="1">
    <citation type="submission" date="2020-08" db="EMBL/GenBank/DDBJ databases">
        <title>A Genomic Blueprint of the Chicken Gut Microbiome.</title>
        <authorList>
            <person name="Gilroy R."/>
            <person name="Ravi A."/>
            <person name="Getino M."/>
            <person name="Pursley I."/>
            <person name="Horton D.L."/>
            <person name="Alikhan N.-F."/>
            <person name="Baker D."/>
            <person name="Gharbi K."/>
            <person name="Hall N."/>
            <person name="Watson M."/>
            <person name="Adriaenssens E.M."/>
            <person name="Foster-Nyarko E."/>
            <person name="Jarju S."/>
            <person name="Secka A."/>
            <person name="Antonio M."/>
            <person name="Oren A."/>
            <person name="Chaudhuri R."/>
            <person name="La Ragione R.M."/>
            <person name="Hildebrand F."/>
            <person name="Pallen M.J."/>
        </authorList>
    </citation>
    <scope>NUCLEOTIDE SEQUENCE [LARGE SCALE GENOMIC DNA]</scope>
    <source>
        <strain evidence="6 7">Sa3CUN1</strain>
    </source>
</reference>
<feature type="transmembrane region" description="Helical" evidence="5">
    <location>
        <begin position="102"/>
        <end position="120"/>
    </location>
</feature>
<dbReference type="RefSeq" id="WP_191747588.1">
    <property type="nucleotide sequence ID" value="NZ_JACSQZ010000002.1"/>
</dbReference>
<dbReference type="Gene3D" id="1.50.10.150">
    <property type="entry name" value="Voltage-dependent anion channel"/>
    <property type="match status" value="1"/>
</dbReference>
<dbReference type="EMBL" id="JACSQZ010000002">
    <property type="protein sequence ID" value="MBD7913701.1"/>
    <property type="molecule type" value="Genomic_DNA"/>
</dbReference>
<evidence type="ECO:0000256" key="4">
    <source>
        <dbReference type="ARBA" id="ARBA00023136"/>
    </source>
</evidence>
<evidence type="ECO:0000313" key="6">
    <source>
        <dbReference type="EMBL" id="MBD7913701.1"/>
    </source>
</evidence>
<feature type="transmembrane region" description="Helical" evidence="5">
    <location>
        <begin position="38"/>
        <end position="56"/>
    </location>
</feature>
<organism evidence="6 7">
    <name type="scientific">Clostridium gallinarum</name>
    <dbReference type="NCBI Taxonomy" id="2762246"/>
    <lineage>
        <taxon>Bacteria</taxon>
        <taxon>Bacillati</taxon>
        <taxon>Bacillota</taxon>
        <taxon>Clostridia</taxon>
        <taxon>Eubacteriales</taxon>
        <taxon>Clostridiaceae</taxon>
        <taxon>Clostridium</taxon>
    </lineage>
</organism>
<name>A0ABR8PZW4_9CLOT</name>
<feature type="transmembrane region" description="Helical" evidence="5">
    <location>
        <begin position="155"/>
        <end position="178"/>
    </location>
</feature>
<comment type="caution">
    <text evidence="6">The sequence shown here is derived from an EMBL/GenBank/DDBJ whole genome shotgun (WGS) entry which is preliminary data.</text>
</comment>
<proteinExistence type="predicted"/>
<dbReference type="InterPro" id="IPR004695">
    <property type="entry name" value="SLAC1/Mae1/Ssu1/TehA"/>
</dbReference>
<accession>A0ABR8PZW4</accession>
<evidence type="ECO:0000256" key="1">
    <source>
        <dbReference type="ARBA" id="ARBA00004141"/>
    </source>
</evidence>
<dbReference type="CDD" id="cd09325">
    <property type="entry name" value="TDT_C4-dicarb_trans"/>
    <property type="match status" value="1"/>
</dbReference>